<name>A0A7W8X9Z7_9HYPH</name>
<sequence>MPIPYVICHMMSPLDGRLIVNDWAEATGHSVDELVKIYDGLHEKIGADAWLSGRATGEEFADAVDRPYQATGTAARPIHNRQPGRRRVRCHRG</sequence>
<feature type="region of interest" description="Disordered" evidence="1">
    <location>
        <begin position="71"/>
        <end position="93"/>
    </location>
</feature>
<gene>
    <name evidence="2" type="ORF">GGD55_002855</name>
</gene>
<organism evidence="2 3">
    <name type="scientific">Rhizobium giardinii</name>
    <dbReference type="NCBI Taxonomy" id="56731"/>
    <lineage>
        <taxon>Bacteria</taxon>
        <taxon>Pseudomonadati</taxon>
        <taxon>Pseudomonadota</taxon>
        <taxon>Alphaproteobacteria</taxon>
        <taxon>Hyphomicrobiales</taxon>
        <taxon>Rhizobiaceae</taxon>
        <taxon>Rhizobium/Agrobacterium group</taxon>
        <taxon>Rhizobium</taxon>
    </lineage>
</organism>
<evidence type="ECO:0000313" key="2">
    <source>
        <dbReference type="EMBL" id="MBB5536148.1"/>
    </source>
</evidence>
<evidence type="ECO:0000256" key="1">
    <source>
        <dbReference type="SAM" id="MobiDB-lite"/>
    </source>
</evidence>
<evidence type="ECO:0000313" key="3">
    <source>
        <dbReference type="Proteomes" id="UP000585507"/>
    </source>
</evidence>
<proteinExistence type="predicted"/>
<protein>
    <submittedName>
        <fullName evidence="2">Uncharacterized protein</fullName>
    </submittedName>
</protein>
<dbReference type="RefSeq" id="WP_234913094.1">
    <property type="nucleotide sequence ID" value="NZ_JACHBK010000006.1"/>
</dbReference>
<dbReference type="EMBL" id="JACHBK010000006">
    <property type="protein sequence ID" value="MBB5536148.1"/>
    <property type="molecule type" value="Genomic_DNA"/>
</dbReference>
<reference evidence="2 3" key="1">
    <citation type="submission" date="2020-08" db="EMBL/GenBank/DDBJ databases">
        <title>Genomic Encyclopedia of Type Strains, Phase IV (KMG-V): Genome sequencing to study the core and pangenomes of soil and plant-associated prokaryotes.</title>
        <authorList>
            <person name="Whitman W."/>
        </authorList>
    </citation>
    <scope>NUCLEOTIDE SEQUENCE [LARGE SCALE GENOMIC DNA]</scope>
    <source>
        <strain evidence="2 3">SEMIA 4084</strain>
    </source>
</reference>
<feature type="compositionally biased region" description="Basic residues" evidence="1">
    <location>
        <begin position="78"/>
        <end position="93"/>
    </location>
</feature>
<accession>A0A7W8X9Z7</accession>
<dbReference type="Proteomes" id="UP000585507">
    <property type="component" value="Unassembled WGS sequence"/>
</dbReference>
<comment type="caution">
    <text evidence="2">The sequence shown here is derived from an EMBL/GenBank/DDBJ whole genome shotgun (WGS) entry which is preliminary data.</text>
</comment>
<dbReference type="AlphaFoldDB" id="A0A7W8X9Z7"/>
<keyword evidence="3" id="KW-1185">Reference proteome</keyword>